<evidence type="ECO:0000313" key="5">
    <source>
        <dbReference type="EMBL" id="RZT79695.1"/>
    </source>
</evidence>
<dbReference type="Pfam" id="PF03358">
    <property type="entry name" value="FMN_red"/>
    <property type="match status" value="1"/>
</dbReference>
<reference evidence="5 6" key="1">
    <citation type="submission" date="2019-02" db="EMBL/GenBank/DDBJ databases">
        <title>Sequencing the genomes of 1000 actinobacteria strains.</title>
        <authorList>
            <person name="Klenk H.-P."/>
        </authorList>
    </citation>
    <scope>NUCLEOTIDE SEQUENCE [LARGE SCALE GENOMIC DNA]</scope>
    <source>
        <strain evidence="5 6">DSM 45888</strain>
    </source>
</reference>
<dbReference type="GO" id="GO:0016491">
    <property type="term" value="F:oxidoreductase activity"/>
    <property type="evidence" value="ECO:0007669"/>
    <property type="project" value="UniProtKB-KW"/>
</dbReference>
<evidence type="ECO:0000259" key="4">
    <source>
        <dbReference type="Pfam" id="PF03358"/>
    </source>
</evidence>
<dbReference type="PANTHER" id="PTHR43408">
    <property type="entry name" value="FMN REDUCTASE (NADPH)"/>
    <property type="match status" value="1"/>
</dbReference>
<proteinExistence type="predicted"/>
<sequence>MSGGPSPTPDVVVLVGNPRAGSRTRGVAEAVAEALLDRLGRPPSAIQVLELAEIVGVSFGPEPAYGARADPDPFAAVRSARLLIVATPAYKGSYTGLLKVFLDQFGHRELAEVVAVPIAVAASPAHADAAASALRDVLVELGTRVPAPPLAVVESQLADAHKIAAQWADQHSAAIDAPRAGMDYLEGRHR</sequence>
<organism evidence="5 6">
    <name type="scientific">Micromonospora violae</name>
    <dbReference type="NCBI Taxonomy" id="1278207"/>
    <lineage>
        <taxon>Bacteria</taxon>
        <taxon>Bacillati</taxon>
        <taxon>Actinomycetota</taxon>
        <taxon>Actinomycetes</taxon>
        <taxon>Micromonosporales</taxon>
        <taxon>Micromonosporaceae</taxon>
        <taxon>Micromonospora</taxon>
    </lineage>
</organism>
<dbReference type="RefSeq" id="WP_165435794.1">
    <property type="nucleotide sequence ID" value="NZ_SHKK01000001.1"/>
</dbReference>
<name>A0A4Q7UEP2_9ACTN</name>
<feature type="domain" description="NADPH-dependent FMN reductase-like" evidence="4">
    <location>
        <begin position="10"/>
        <end position="151"/>
    </location>
</feature>
<keyword evidence="1" id="KW-0285">Flavoprotein</keyword>
<dbReference type="AlphaFoldDB" id="A0A4Q7UEP2"/>
<dbReference type="SUPFAM" id="SSF52218">
    <property type="entry name" value="Flavoproteins"/>
    <property type="match status" value="1"/>
</dbReference>
<evidence type="ECO:0000256" key="1">
    <source>
        <dbReference type="ARBA" id="ARBA00022630"/>
    </source>
</evidence>
<keyword evidence="6" id="KW-1185">Reference proteome</keyword>
<evidence type="ECO:0000256" key="2">
    <source>
        <dbReference type="ARBA" id="ARBA00022643"/>
    </source>
</evidence>
<dbReference type="Proteomes" id="UP000293781">
    <property type="component" value="Unassembled WGS sequence"/>
</dbReference>
<keyword evidence="2" id="KW-0288">FMN</keyword>
<dbReference type="PANTHER" id="PTHR43408:SF2">
    <property type="entry name" value="FMN REDUCTASE (NADPH)"/>
    <property type="match status" value="1"/>
</dbReference>
<dbReference type="Gene3D" id="3.40.50.360">
    <property type="match status" value="1"/>
</dbReference>
<protein>
    <submittedName>
        <fullName evidence="5">FMN reductase</fullName>
    </submittedName>
</protein>
<keyword evidence="3" id="KW-0560">Oxidoreductase</keyword>
<comment type="caution">
    <text evidence="5">The sequence shown here is derived from an EMBL/GenBank/DDBJ whole genome shotgun (WGS) entry which is preliminary data.</text>
</comment>
<accession>A0A4Q7UEP2</accession>
<evidence type="ECO:0000313" key="6">
    <source>
        <dbReference type="Proteomes" id="UP000293781"/>
    </source>
</evidence>
<dbReference type="InterPro" id="IPR029039">
    <property type="entry name" value="Flavoprotein-like_sf"/>
</dbReference>
<dbReference type="InterPro" id="IPR005025">
    <property type="entry name" value="FMN_Rdtase-like_dom"/>
</dbReference>
<dbReference type="EMBL" id="SHKK01000001">
    <property type="protein sequence ID" value="RZT79695.1"/>
    <property type="molecule type" value="Genomic_DNA"/>
</dbReference>
<gene>
    <name evidence="5" type="ORF">EV382_2926</name>
</gene>
<evidence type="ECO:0000256" key="3">
    <source>
        <dbReference type="ARBA" id="ARBA00023002"/>
    </source>
</evidence>
<dbReference type="InterPro" id="IPR051814">
    <property type="entry name" value="NAD(P)H-dep_FMN_reductase"/>
</dbReference>